<protein>
    <recommendedName>
        <fullName evidence="1">SGNH hydrolase-type esterase domain-containing protein</fullName>
    </recommendedName>
</protein>
<feature type="domain" description="SGNH hydrolase-type esterase" evidence="1">
    <location>
        <begin position="9"/>
        <end position="141"/>
    </location>
</feature>
<dbReference type="PANTHER" id="PTHR30383:SF5">
    <property type="entry name" value="SGNH HYDROLASE-TYPE ESTERASE DOMAIN-CONTAINING PROTEIN"/>
    <property type="match status" value="1"/>
</dbReference>
<dbReference type="Gene3D" id="3.40.50.1110">
    <property type="entry name" value="SGNH hydrolase"/>
    <property type="match status" value="1"/>
</dbReference>
<dbReference type="Pfam" id="PF13472">
    <property type="entry name" value="Lipase_GDSL_2"/>
    <property type="match status" value="1"/>
</dbReference>
<dbReference type="InterPro" id="IPR013830">
    <property type="entry name" value="SGNH_hydro"/>
</dbReference>
<dbReference type="PANTHER" id="PTHR30383">
    <property type="entry name" value="THIOESTERASE 1/PROTEASE 1/LYSOPHOSPHOLIPASE L1"/>
    <property type="match status" value="1"/>
</dbReference>
<dbReference type="AlphaFoldDB" id="X1UWZ6"/>
<feature type="non-terminal residue" evidence="2">
    <location>
        <position position="141"/>
    </location>
</feature>
<comment type="caution">
    <text evidence="2">The sequence shown here is derived from an EMBL/GenBank/DDBJ whole genome shotgun (WGS) entry which is preliminary data.</text>
</comment>
<name>X1UWZ6_9ZZZZ</name>
<dbReference type="SUPFAM" id="SSF52266">
    <property type="entry name" value="SGNH hydrolase"/>
    <property type="match status" value="1"/>
</dbReference>
<dbReference type="GO" id="GO:0004622">
    <property type="term" value="F:phosphatidylcholine lysophospholipase activity"/>
    <property type="evidence" value="ECO:0007669"/>
    <property type="project" value="TreeGrafter"/>
</dbReference>
<evidence type="ECO:0000313" key="2">
    <source>
        <dbReference type="EMBL" id="GAJ22003.1"/>
    </source>
</evidence>
<dbReference type="InterPro" id="IPR036514">
    <property type="entry name" value="SGNH_hydro_sf"/>
</dbReference>
<reference evidence="2" key="1">
    <citation type="journal article" date="2014" name="Front. Microbiol.">
        <title>High frequency of phylogenetically diverse reductive dehalogenase-homologous genes in deep subseafloor sedimentary metagenomes.</title>
        <authorList>
            <person name="Kawai M."/>
            <person name="Futagami T."/>
            <person name="Toyoda A."/>
            <person name="Takaki Y."/>
            <person name="Nishi S."/>
            <person name="Hori S."/>
            <person name="Arai W."/>
            <person name="Tsubouchi T."/>
            <person name="Morono Y."/>
            <person name="Uchiyama I."/>
            <person name="Ito T."/>
            <person name="Fujiyama A."/>
            <person name="Inagaki F."/>
            <person name="Takami H."/>
        </authorList>
    </citation>
    <scope>NUCLEOTIDE SEQUENCE</scope>
    <source>
        <strain evidence="2">Expedition CK06-06</strain>
    </source>
</reference>
<accession>X1UWZ6</accession>
<gene>
    <name evidence="2" type="ORF">S12H4_55575</name>
</gene>
<organism evidence="2">
    <name type="scientific">marine sediment metagenome</name>
    <dbReference type="NCBI Taxonomy" id="412755"/>
    <lineage>
        <taxon>unclassified sequences</taxon>
        <taxon>metagenomes</taxon>
        <taxon>ecological metagenomes</taxon>
    </lineage>
</organism>
<proteinExistence type="predicted"/>
<sequence length="141" mass="16236">MENPCKIIFFGDSITRECTPLFEKVLRKKYTDKEIEIINGGMIGDTSRTGLKRIAPFLDKSPQVVVIGFGMNDWRKGISKQEFKENISKIVDKFNTNETRVILLTINPDYQGFLKGTSKEVDEYNCIIREVARKKRIKIAD</sequence>
<dbReference type="EMBL" id="BARW01035664">
    <property type="protein sequence ID" value="GAJ22003.1"/>
    <property type="molecule type" value="Genomic_DNA"/>
</dbReference>
<dbReference type="InterPro" id="IPR051532">
    <property type="entry name" value="Ester_Hydrolysis_Enzymes"/>
</dbReference>
<evidence type="ECO:0000259" key="1">
    <source>
        <dbReference type="Pfam" id="PF13472"/>
    </source>
</evidence>